<reference evidence="2 3" key="1">
    <citation type="journal article" date="2019" name="Int. J. Syst. Evol. Microbiol.">
        <title>The Global Catalogue of Microorganisms (GCM) 10K type strain sequencing project: providing services to taxonomists for standard genome sequencing and annotation.</title>
        <authorList>
            <consortium name="The Broad Institute Genomics Platform"/>
            <consortium name="The Broad Institute Genome Sequencing Center for Infectious Disease"/>
            <person name="Wu L."/>
            <person name="Ma J."/>
        </authorList>
    </citation>
    <scope>NUCLEOTIDE SEQUENCE [LARGE SCALE GENOMIC DNA]</scope>
    <source>
        <strain evidence="2 3">JCM 13004</strain>
    </source>
</reference>
<dbReference type="CDD" id="cd00093">
    <property type="entry name" value="HTH_XRE"/>
    <property type="match status" value="1"/>
</dbReference>
<dbReference type="InterPro" id="IPR001387">
    <property type="entry name" value="Cro/C1-type_HTH"/>
</dbReference>
<dbReference type="Gene3D" id="1.10.260.40">
    <property type="entry name" value="lambda repressor-like DNA-binding domains"/>
    <property type="match status" value="1"/>
</dbReference>
<name>A0ABN1W5X5_9ACTN</name>
<dbReference type="InterPro" id="IPR010982">
    <property type="entry name" value="Lambda_DNA-bd_dom_sf"/>
</dbReference>
<organism evidence="2 3">
    <name type="scientific">Kitasatospora nipponensis</name>
    <dbReference type="NCBI Taxonomy" id="258049"/>
    <lineage>
        <taxon>Bacteria</taxon>
        <taxon>Bacillati</taxon>
        <taxon>Actinomycetota</taxon>
        <taxon>Actinomycetes</taxon>
        <taxon>Kitasatosporales</taxon>
        <taxon>Streptomycetaceae</taxon>
        <taxon>Kitasatospora</taxon>
    </lineage>
</organism>
<feature type="domain" description="HTH cro/C1-type" evidence="1">
    <location>
        <begin position="20"/>
        <end position="73"/>
    </location>
</feature>
<evidence type="ECO:0000259" key="1">
    <source>
        <dbReference type="PROSITE" id="PS50943"/>
    </source>
</evidence>
<proteinExistence type="predicted"/>
<dbReference type="Pfam" id="PF19054">
    <property type="entry name" value="DUF5753"/>
    <property type="match status" value="1"/>
</dbReference>
<dbReference type="SMART" id="SM00530">
    <property type="entry name" value="HTH_XRE"/>
    <property type="match status" value="1"/>
</dbReference>
<evidence type="ECO:0000313" key="3">
    <source>
        <dbReference type="Proteomes" id="UP001500037"/>
    </source>
</evidence>
<accession>A0ABN1W5X5</accession>
<comment type="caution">
    <text evidence="2">The sequence shown here is derived from an EMBL/GenBank/DDBJ whole genome shotgun (WGS) entry which is preliminary data.</text>
</comment>
<evidence type="ECO:0000313" key="2">
    <source>
        <dbReference type="EMBL" id="GAA1236075.1"/>
    </source>
</evidence>
<dbReference type="Pfam" id="PF13560">
    <property type="entry name" value="HTH_31"/>
    <property type="match status" value="1"/>
</dbReference>
<sequence>MNEKEVDPSSSPAAAFGTQLRRSRKAKGLSQGELGAMINYSDTYVSYIERAKRPPTKKFAMRADEALETGGTLELMWWGIGHTAMIEGFPEFATKEAEATAIRLFALGWLPGLLQTREYAEAVEAAVVGRGTISQEQAVERVDFLVARQERLNRTPAPLVHAVLDESCIRSRVGGPDVMDRALQHLEDLAQRPNVILQVAPFHLGSHRPFILPLALLTPREGAVLGYTETLQRGFLERNIQTIAAWRNDYDRLQVEALSQAASVELIRAVRKELHP</sequence>
<dbReference type="EMBL" id="BAAALF010000039">
    <property type="protein sequence ID" value="GAA1236075.1"/>
    <property type="molecule type" value="Genomic_DNA"/>
</dbReference>
<gene>
    <name evidence="2" type="ORF">GCM10009665_27840</name>
</gene>
<dbReference type="Proteomes" id="UP001500037">
    <property type="component" value="Unassembled WGS sequence"/>
</dbReference>
<dbReference type="SUPFAM" id="SSF47413">
    <property type="entry name" value="lambda repressor-like DNA-binding domains"/>
    <property type="match status" value="1"/>
</dbReference>
<dbReference type="RefSeq" id="WP_344441801.1">
    <property type="nucleotide sequence ID" value="NZ_BAAALF010000039.1"/>
</dbReference>
<dbReference type="PROSITE" id="PS50943">
    <property type="entry name" value="HTH_CROC1"/>
    <property type="match status" value="1"/>
</dbReference>
<keyword evidence="3" id="KW-1185">Reference proteome</keyword>
<protein>
    <submittedName>
        <fullName evidence="2">Helix-turn-helix transcriptional regulator</fullName>
    </submittedName>
</protein>
<dbReference type="InterPro" id="IPR043917">
    <property type="entry name" value="DUF5753"/>
</dbReference>